<dbReference type="Proteomes" id="UP000663824">
    <property type="component" value="Unassembled WGS sequence"/>
</dbReference>
<dbReference type="PANTHER" id="PTHR23022">
    <property type="entry name" value="TRANSPOSABLE ELEMENT-RELATED"/>
    <property type="match status" value="1"/>
</dbReference>
<dbReference type="EMBL" id="CAJOBG010000103">
    <property type="protein sequence ID" value="CAF3757313.1"/>
    <property type="molecule type" value="Genomic_DNA"/>
</dbReference>
<protein>
    <recommendedName>
        <fullName evidence="1">Transposase Tc1-like domain-containing protein</fullName>
    </recommendedName>
</protein>
<dbReference type="Proteomes" id="UP000676336">
    <property type="component" value="Unassembled WGS sequence"/>
</dbReference>
<evidence type="ECO:0000313" key="3">
    <source>
        <dbReference type="EMBL" id="CAF3757313.1"/>
    </source>
</evidence>
<evidence type="ECO:0000313" key="7">
    <source>
        <dbReference type="Proteomes" id="UP000663824"/>
    </source>
</evidence>
<feature type="domain" description="Transposase Tc1-like" evidence="1">
    <location>
        <begin position="71"/>
        <end position="142"/>
    </location>
</feature>
<evidence type="ECO:0000313" key="6">
    <source>
        <dbReference type="EMBL" id="CAF4792441.1"/>
    </source>
</evidence>
<dbReference type="AlphaFoldDB" id="A0A816ZL38"/>
<sequence>MASRKKNEYTNDLRKLVINHFLNGDSKREIVQKTFIPRTSILYIIAKYKSTKCLGNIIDRGRKRKTTAHVDRCIRRKLNTNRRISSSTIKVELQSELSITISESAIKRRPHEAAFCGRVAKKKSYINRLNRTKRLEYARAYQKKPLGFWNDLIWLDKSKFNLFGSDGKHGGESVMCWGCFSSSGVDNLVFIDENMTGEAYRDVLDNSLLQSVKNLKLNKDWVFQHDNDPKHRAAIVTN</sequence>
<evidence type="ECO:0000313" key="2">
    <source>
        <dbReference type="EMBL" id="CAF2218940.1"/>
    </source>
</evidence>
<dbReference type="GO" id="GO:0006313">
    <property type="term" value="P:DNA transposition"/>
    <property type="evidence" value="ECO:0007669"/>
    <property type="project" value="InterPro"/>
</dbReference>
<gene>
    <name evidence="5" type="ORF">BYL167_LOCUS6215</name>
    <name evidence="4" type="ORF">GIL414_LOCUS2835</name>
    <name evidence="2" type="ORF">MBJ925_LOCUS36278</name>
    <name evidence="3" type="ORF">OVN521_LOCUS1481</name>
    <name evidence="6" type="ORF">SMN809_LOCUS46819</name>
</gene>
<dbReference type="Proteomes" id="UP000681967">
    <property type="component" value="Unassembled WGS sequence"/>
</dbReference>
<organism evidence="2 7">
    <name type="scientific">Rotaria magnacalcarata</name>
    <dbReference type="NCBI Taxonomy" id="392030"/>
    <lineage>
        <taxon>Eukaryota</taxon>
        <taxon>Metazoa</taxon>
        <taxon>Spiralia</taxon>
        <taxon>Gnathifera</taxon>
        <taxon>Rotifera</taxon>
        <taxon>Eurotatoria</taxon>
        <taxon>Bdelloidea</taxon>
        <taxon>Philodinida</taxon>
        <taxon>Philodinidae</taxon>
        <taxon>Rotaria</taxon>
    </lineage>
</organism>
<evidence type="ECO:0000313" key="5">
    <source>
        <dbReference type="EMBL" id="CAF3857826.1"/>
    </source>
</evidence>
<name>A0A816ZL38_9BILA</name>
<dbReference type="Gene3D" id="3.30.420.10">
    <property type="entry name" value="Ribonuclease H-like superfamily/Ribonuclease H"/>
    <property type="match status" value="1"/>
</dbReference>
<dbReference type="InterPro" id="IPR002492">
    <property type="entry name" value="Transposase_Tc1-like"/>
</dbReference>
<dbReference type="InterPro" id="IPR052338">
    <property type="entry name" value="Transposase_5"/>
</dbReference>
<dbReference type="InterPro" id="IPR036388">
    <property type="entry name" value="WH-like_DNA-bd_sf"/>
</dbReference>
<dbReference type="GO" id="GO:0015074">
    <property type="term" value="P:DNA integration"/>
    <property type="evidence" value="ECO:0007669"/>
    <property type="project" value="InterPro"/>
</dbReference>
<reference evidence="2" key="1">
    <citation type="submission" date="2021-02" db="EMBL/GenBank/DDBJ databases">
        <authorList>
            <person name="Nowell W R."/>
        </authorList>
    </citation>
    <scope>NUCLEOTIDE SEQUENCE</scope>
</reference>
<dbReference type="EMBL" id="CAJNRE010019997">
    <property type="protein sequence ID" value="CAF2218940.1"/>
    <property type="molecule type" value="Genomic_DNA"/>
</dbReference>
<dbReference type="SUPFAM" id="SSF46689">
    <property type="entry name" value="Homeodomain-like"/>
    <property type="match status" value="1"/>
</dbReference>
<comment type="caution">
    <text evidence="2">The sequence shown here is derived from an EMBL/GenBank/DDBJ whole genome shotgun (WGS) entry which is preliminary data.</text>
</comment>
<evidence type="ECO:0000313" key="8">
    <source>
        <dbReference type="Proteomes" id="UP000663866"/>
    </source>
</evidence>
<dbReference type="Pfam" id="PF01498">
    <property type="entry name" value="HTH_Tnp_Tc3_2"/>
    <property type="match status" value="1"/>
</dbReference>
<proteinExistence type="predicted"/>
<dbReference type="Proteomes" id="UP000663866">
    <property type="component" value="Unassembled WGS sequence"/>
</dbReference>
<dbReference type="Proteomes" id="UP000681720">
    <property type="component" value="Unassembled WGS sequence"/>
</dbReference>
<dbReference type="GO" id="GO:0003677">
    <property type="term" value="F:DNA binding"/>
    <property type="evidence" value="ECO:0007669"/>
    <property type="project" value="InterPro"/>
</dbReference>
<dbReference type="Gene3D" id="1.10.10.10">
    <property type="entry name" value="Winged helix-like DNA-binding domain superfamily/Winged helix DNA-binding domain"/>
    <property type="match status" value="1"/>
</dbReference>
<evidence type="ECO:0000313" key="4">
    <source>
        <dbReference type="EMBL" id="CAF3831610.1"/>
    </source>
</evidence>
<evidence type="ECO:0000259" key="1">
    <source>
        <dbReference type="Pfam" id="PF01498"/>
    </source>
</evidence>
<dbReference type="EMBL" id="CAJOBH010001493">
    <property type="protein sequence ID" value="CAF3857826.1"/>
    <property type="molecule type" value="Genomic_DNA"/>
</dbReference>
<dbReference type="InterPro" id="IPR036397">
    <property type="entry name" value="RNaseH_sf"/>
</dbReference>
<dbReference type="InterPro" id="IPR009057">
    <property type="entry name" value="Homeodomain-like_sf"/>
</dbReference>
<keyword evidence="8" id="KW-1185">Reference proteome</keyword>
<dbReference type="EMBL" id="CAJOBI010146587">
    <property type="protein sequence ID" value="CAF4792441.1"/>
    <property type="molecule type" value="Genomic_DNA"/>
</dbReference>
<dbReference type="EMBL" id="CAJOBJ010000578">
    <property type="protein sequence ID" value="CAF3831610.1"/>
    <property type="molecule type" value="Genomic_DNA"/>
</dbReference>
<dbReference type="PANTHER" id="PTHR23022:SF134">
    <property type="entry name" value="TRANSPOSABLE ELEMENT TC1 TRANSPOSASE"/>
    <property type="match status" value="1"/>
</dbReference>
<accession>A0A816ZL38</accession>